<evidence type="ECO:0000256" key="5">
    <source>
        <dbReference type="ARBA" id="ARBA00022553"/>
    </source>
</evidence>
<dbReference type="SMART" id="SM00387">
    <property type="entry name" value="HATPase_c"/>
    <property type="match status" value="1"/>
</dbReference>
<gene>
    <name evidence="14" type="ORF">SAMN05444349_12316</name>
</gene>
<name>A0A1M5C8U4_9BACE</name>
<dbReference type="InterPro" id="IPR004358">
    <property type="entry name" value="Sig_transdc_His_kin-like_C"/>
</dbReference>
<dbReference type="SMART" id="SM00388">
    <property type="entry name" value="HisKA"/>
    <property type="match status" value="1"/>
</dbReference>
<dbReference type="EC" id="2.7.13.3" evidence="3"/>
<comment type="catalytic activity">
    <reaction evidence="1">
        <text>ATP + protein L-histidine = ADP + protein N-phospho-L-histidine.</text>
        <dbReference type="EC" id="2.7.13.3"/>
    </reaction>
</comment>
<dbReference type="PANTHER" id="PTHR43711">
    <property type="entry name" value="TWO-COMPONENT HISTIDINE KINASE"/>
    <property type="match status" value="1"/>
</dbReference>
<evidence type="ECO:0000256" key="8">
    <source>
        <dbReference type="ARBA" id="ARBA00022777"/>
    </source>
</evidence>
<evidence type="ECO:0000256" key="7">
    <source>
        <dbReference type="ARBA" id="ARBA00022741"/>
    </source>
</evidence>
<evidence type="ECO:0000256" key="9">
    <source>
        <dbReference type="ARBA" id="ARBA00022840"/>
    </source>
</evidence>
<evidence type="ECO:0000256" key="10">
    <source>
        <dbReference type="ARBA" id="ARBA00023012"/>
    </source>
</evidence>
<keyword evidence="6" id="KW-0808">Transferase</keyword>
<evidence type="ECO:0000313" key="14">
    <source>
        <dbReference type="EMBL" id="SHF51027.1"/>
    </source>
</evidence>
<dbReference type="InterPro" id="IPR036890">
    <property type="entry name" value="HATPase_C_sf"/>
</dbReference>
<dbReference type="InterPro" id="IPR005467">
    <property type="entry name" value="His_kinase_dom"/>
</dbReference>
<keyword evidence="7" id="KW-0547">Nucleotide-binding</keyword>
<keyword evidence="12" id="KW-1133">Transmembrane helix</keyword>
<accession>A0A1M5C8U4</accession>
<evidence type="ECO:0000259" key="13">
    <source>
        <dbReference type="PROSITE" id="PS50109"/>
    </source>
</evidence>
<dbReference type="Gene3D" id="1.10.287.130">
    <property type="match status" value="1"/>
</dbReference>
<evidence type="ECO:0000256" key="4">
    <source>
        <dbReference type="ARBA" id="ARBA00022475"/>
    </source>
</evidence>
<dbReference type="PROSITE" id="PS50109">
    <property type="entry name" value="HIS_KIN"/>
    <property type="match status" value="1"/>
</dbReference>
<dbReference type="CDD" id="cd00082">
    <property type="entry name" value="HisKA"/>
    <property type="match status" value="1"/>
</dbReference>
<dbReference type="GO" id="GO:0005886">
    <property type="term" value="C:plasma membrane"/>
    <property type="evidence" value="ECO:0007669"/>
    <property type="project" value="UniProtKB-SubCell"/>
</dbReference>
<dbReference type="Pfam" id="PF00512">
    <property type="entry name" value="HisKA"/>
    <property type="match status" value="1"/>
</dbReference>
<dbReference type="STRING" id="871325.SAMN05444349_12316"/>
<evidence type="ECO:0000256" key="12">
    <source>
        <dbReference type="SAM" id="Phobius"/>
    </source>
</evidence>
<dbReference type="GO" id="GO:0000155">
    <property type="term" value="F:phosphorelay sensor kinase activity"/>
    <property type="evidence" value="ECO:0007669"/>
    <property type="project" value="InterPro"/>
</dbReference>
<dbReference type="PANTHER" id="PTHR43711:SF31">
    <property type="entry name" value="HISTIDINE KINASE"/>
    <property type="match status" value="1"/>
</dbReference>
<protein>
    <recommendedName>
        <fullName evidence="3">histidine kinase</fullName>
        <ecNumber evidence="3">2.7.13.3</ecNumber>
    </recommendedName>
</protein>
<dbReference type="FunFam" id="3.30.565.10:FF:000023">
    <property type="entry name" value="PAS domain-containing sensor histidine kinase"/>
    <property type="match status" value="1"/>
</dbReference>
<dbReference type="InterPro" id="IPR003594">
    <property type="entry name" value="HATPase_dom"/>
</dbReference>
<dbReference type="GO" id="GO:0005524">
    <property type="term" value="F:ATP binding"/>
    <property type="evidence" value="ECO:0007669"/>
    <property type="project" value="UniProtKB-KW"/>
</dbReference>
<dbReference type="SUPFAM" id="SSF47384">
    <property type="entry name" value="Homodimeric domain of signal transducing histidine kinase"/>
    <property type="match status" value="1"/>
</dbReference>
<feature type="domain" description="Histidine kinase" evidence="13">
    <location>
        <begin position="202"/>
        <end position="415"/>
    </location>
</feature>
<comment type="subcellular location">
    <subcellularLocation>
        <location evidence="2">Cell membrane</location>
    </subcellularLocation>
</comment>
<dbReference type="Pfam" id="PF02518">
    <property type="entry name" value="HATPase_c"/>
    <property type="match status" value="1"/>
</dbReference>
<evidence type="ECO:0000313" key="15">
    <source>
        <dbReference type="Proteomes" id="UP000184436"/>
    </source>
</evidence>
<dbReference type="InterPro" id="IPR050736">
    <property type="entry name" value="Sensor_HK_Regulatory"/>
</dbReference>
<evidence type="ECO:0000256" key="6">
    <source>
        <dbReference type="ARBA" id="ARBA00022679"/>
    </source>
</evidence>
<keyword evidence="5" id="KW-0597">Phosphoprotein</keyword>
<dbReference type="PRINTS" id="PR00344">
    <property type="entry name" value="BCTRLSENSOR"/>
</dbReference>
<keyword evidence="8 14" id="KW-0418">Kinase</keyword>
<sequence length="420" mass="47166">MHTTLLFIFIAICLVLLSILLWERRKRLYMQQQLLQDAKELRHTHHITNAILRNVHAFILLIDNDFKVQETNYYQLTGVLESLDRKRVGDLLQCRNALSAVGGCGTHVYCGTCPIRHAIQEAFDQKKSFTNLEATLNVVTSDSETVECDAIISGAYLLFDEKEKMVITVHDVTHQKQIEKALVQAKNKAEKADISKSVFLANMSHEIRTPLNAIMGFSEILEATNNAEDKAQYQKIIKTNAELLLQLINDILDMSKIEAGTLEFVHTKVDINQLISELQQLFQMRIAETGENVKILTETPLPSCLIQTDHNRISQVLANFMTNAIKFTKEGSICIGYEAKENELYFHVTDTGIGISAEKLPNVFERFVKLNKDKKGTGLGLSIAKTIISKLDGSIGVDSVEGEGSTFWFTIPYSSCGKPQ</sequence>
<proteinExistence type="predicted"/>
<feature type="transmembrane region" description="Helical" evidence="12">
    <location>
        <begin position="6"/>
        <end position="22"/>
    </location>
</feature>
<keyword evidence="15" id="KW-1185">Reference proteome</keyword>
<evidence type="ECO:0000256" key="1">
    <source>
        <dbReference type="ARBA" id="ARBA00000085"/>
    </source>
</evidence>
<keyword evidence="10" id="KW-0902">Two-component regulatory system</keyword>
<keyword evidence="11 12" id="KW-0472">Membrane</keyword>
<evidence type="ECO:0000256" key="3">
    <source>
        <dbReference type="ARBA" id="ARBA00012438"/>
    </source>
</evidence>
<keyword evidence="12" id="KW-0812">Transmembrane</keyword>
<dbReference type="EMBL" id="FQVD01000023">
    <property type="protein sequence ID" value="SHF51027.1"/>
    <property type="molecule type" value="Genomic_DNA"/>
</dbReference>
<dbReference type="AlphaFoldDB" id="A0A1M5C8U4"/>
<keyword evidence="9" id="KW-0067">ATP-binding</keyword>
<organism evidence="14 15">
    <name type="scientific">Bacteroides faecichinchillae</name>
    <dbReference type="NCBI Taxonomy" id="871325"/>
    <lineage>
        <taxon>Bacteria</taxon>
        <taxon>Pseudomonadati</taxon>
        <taxon>Bacteroidota</taxon>
        <taxon>Bacteroidia</taxon>
        <taxon>Bacteroidales</taxon>
        <taxon>Bacteroidaceae</taxon>
        <taxon>Bacteroides</taxon>
    </lineage>
</organism>
<dbReference type="InterPro" id="IPR036097">
    <property type="entry name" value="HisK_dim/P_sf"/>
</dbReference>
<evidence type="ECO:0000256" key="2">
    <source>
        <dbReference type="ARBA" id="ARBA00004236"/>
    </source>
</evidence>
<evidence type="ECO:0000256" key="11">
    <source>
        <dbReference type="ARBA" id="ARBA00023136"/>
    </source>
</evidence>
<reference evidence="14 15" key="1">
    <citation type="submission" date="2016-11" db="EMBL/GenBank/DDBJ databases">
        <authorList>
            <person name="Jaros S."/>
            <person name="Januszkiewicz K."/>
            <person name="Wedrychowicz H."/>
        </authorList>
    </citation>
    <scope>NUCLEOTIDE SEQUENCE [LARGE SCALE GENOMIC DNA]</scope>
    <source>
        <strain evidence="14 15">DSM 26883</strain>
    </source>
</reference>
<dbReference type="InterPro" id="IPR003661">
    <property type="entry name" value="HisK_dim/P_dom"/>
</dbReference>
<dbReference type="Gene3D" id="3.30.450.20">
    <property type="entry name" value="PAS domain"/>
    <property type="match status" value="1"/>
</dbReference>
<dbReference type="Proteomes" id="UP000184436">
    <property type="component" value="Unassembled WGS sequence"/>
</dbReference>
<keyword evidence="4" id="KW-1003">Cell membrane</keyword>
<dbReference type="Gene3D" id="3.30.565.10">
    <property type="entry name" value="Histidine kinase-like ATPase, C-terminal domain"/>
    <property type="match status" value="1"/>
</dbReference>
<dbReference type="SUPFAM" id="SSF55874">
    <property type="entry name" value="ATPase domain of HSP90 chaperone/DNA topoisomerase II/histidine kinase"/>
    <property type="match status" value="1"/>
</dbReference>